<evidence type="ECO:0000313" key="2">
    <source>
        <dbReference type="Proteomes" id="UP000010366"/>
    </source>
</evidence>
<name>K9UQX1_CHAP6</name>
<proteinExistence type="predicted"/>
<dbReference type="Gene3D" id="3.40.50.300">
    <property type="entry name" value="P-loop containing nucleotide triphosphate hydrolases"/>
    <property type="match status" value="1"/>
</dbReference>
<organism evidence="1 2">
    <name type="scientific">Chamaesiphon minutus (strain ATCC 27169 / PCC 6605)</name>
    <dbReference type="NCBI Taxonomy" id="1173020"/>
    <lineage>
        <taxon>Bacteria</taxon>
        <taxon>Bacillati</taxon>
        <taxon>Cyanobacteriota</taxon>
        <taxon>Cyanophyceae</taxon>
        <taxon>Gomontiellales</taxon>
        <taxon>Chamaesiphonaceae</taxon>
        <taxon>Chamaesiphon</taxon>
    </lineage>
</organism>
<reference evidence="1 2" key="1">
    <citation type="submission" date="2012-05" db="EMBL/GenBank/DDBJ databases">
        <title>Noncontiguous Finished plasmid 1 of genome of Chamaesiphon sp. PCC 6605.</title>
        <authorList>
            <consortium name="US DOE Joint Genome Institute"/>
            <person name="Gugger M."/>
            <person name="Coursin T."/>
            <person name="Rippka R."/>
            <person name="Tandeau De Marsac N."/>
            <person name="Huntemann M."/>
            <person name="Wei C.-L."/>
            <person name="Han J."/>
            <person name="Detter J.C."/>
            <person name="Han C."/>
            <person name="Tapia R."/>
            <person name="Chen A."/>
            <person name="Kyrpides N."/>
            <person name="Mavromatis K."/>
            <person name="Markowitz V."/>
            <person name="Szeto E."/>
            <person name="Ivanova N."/>
            <person name="Pagani I."/>
            <person name="Pati A."/>
            <person name="Goodwin L."/>
            <person name="Nordberg H.P."/>
            <person name="Cantor M.N."/>
            <person name="Hua S.X."/>
            <person name="Woyke T."/>
            <person name="Kerfeld C.A."/>
        </authorList>
    </citation>
    <scope>NUCLEOTIDE SEQUENCE [LARGE SCALE GENOMIC DNA]</scope>
    <source>
        <strain evidence="2">ATCC 27169 / PCC 6605</strain>
        <plasmid evidence="2">Plasmid pCHA6605.01</plasmid>
    </source>
</reference>
<gene>
    <name evidence="1" type="ORF">Cha6605_6373</name>
</gene>
<dbReference type="InterPro" id="IPR027417">
    <property type="entry name" value="P-loop_NTPase"/>
</dbReference>
<evidence type="ECO:0000313" key="1">
    <source>
        <dbReference type="EMBL" id="AFY97195.1"/>
    </source>
</evidence>
<dbReference type="NCBIfam" id="NF041813">
    <property type="entry name" value="Avs2"/>
    <property type="match status" value="1"/>
</dbReference>
<dbReference type="RefSeq" id="WP_015329078.1">
    <property type="nucleotide sequence ID" value="NC_020053.1"/>
</dbReference>
<dbReference type="SUPFAM" id="SSF52540">
    <property type="entry name" value="P-loop containing nucleoside triphosphate hydrolases"/>
    <property type="match status" value="1"/>
</dbReference>
<keyword evidence="1" id="KW-0614">Plasmid</keyword>
<sequence>MSSINWQNLRSWNGSQYSAFEELCCQLAFYEEMPLGSVFIRKGTPDAGVECFWKLPSLDEFAWQTKFFFSVDKSQWKQLDESVKTALDRHPRLVCYTVCIPIDRQDPRMSDRQSFMDKWNEHVEKWQEWAQNKGMSVSFPYWGEYEIFERLTREEHQGRYLFWFNAELFGKHWFQSRLEEAIANAGPRYSPELNVELPVARLFDGLGRSSRFFNRFKSLRKKIKKISSGATHKEKNLSEKDFFESLQQKIAQLLLNLQNLNPVSVAILDFTTLFATLSTLASECREQAYDYIRFLKQIRADKTVDNQQSIDSNYQAYELNELIEHLYSLEELVESNEALLSNVPALLLRGNAGSGKTHLLCDVAQHRIHSSSPTILLLGEQFNDAEPWSQITGLLGLSCKKEELLGALEAAAQSQQTKALILIDAVNEGAGKKIWKKHIAGILKALTKFPHIGIAISVRTPYEDVVIPQHLDQNYLVRETHYGFVQREYQATRTFFDFFDIKHPSIPLLNPEFQNPLFLKLFCLGLKNRGLTEIPTGFHGISSVFEFLVDSVNTKLSSEQFLNFDEYSEIVQKAVQQLSEAMARMIVKNNRHWLPREEAQNVINALLPSKGYHDSLFNHLLIEGIVSEDIFWQGNGKRMDGIRFSYERFSDHLVVKYLLDNYLDLNNPSAAFLPTSQLGILLKDYRTCNDNRGLLEAFSIQIPERIGRELVEVAPHCASYSIVREAFIQSLIWRDPSSINDLTYQYISSQITQHDKNYTFLLNTFLTVTSNVKHPYNADFLHNYLKRDSRADRDAWWSTFLHSQYDRHEAVDRLVDWAWTADDKSHIDDEAIRLCSIALTWFLTTSNRFLRDRATKALVSLLTPRIHILRQVILEFLDIDDLYILERLYCVAYGCVMRSTNDNKIAQLAQDVYDWVFKSGEPIPHILLRDYARGVIELALSRNIELKIDVARIRPPYKSEWINNVLSREELEIYTEEANAILKKYNYASNPEINCWRSVFAIEQSVLDLGDFACYIIGTNSSTSFSWTSQRLDEPPTSEEIHDKFLKSLTERQKKAWDRYQNTLIDIENYRQMSLERRIEEFKVELTEQQLEEAIFDVIGSFCKTLSKKKIKIFEEYILDYSENSSKKEYQFDLDIAQRWIFWRVFDLGWTVERFGWFDSNLGSSGRMPNKAERIGKKYQWLAYHEFLARVSDNFKFKLNNWNSTDGNGYCGPWQDNERDIDPSCLLKSAYSEDLNKQHIHTWESVPYDLWNTSDNIAWLKSIEDLPDIKLLINVINPNDNSCWLALENYRSWNESASGDEEYLSQKQIWYMTKSYLVEKQDIDLVFDWAIQQDFMGRWMPESHELTQMFLGEFFWSPAFKYHNTPYFSHDGWISDETRKIPRKILVTTDKYLQESSGIDCSIDESYILNLPAHFLADGMELCWNGVEGSFFDRSGRLIAFDPSVKEVGFQTCLINRAALINFLDRSDLDIFWTFLGEKIILEGTPHRARLELSGALRLKHGQLEGSVNFKLNFLNGDKEGLHTPYIGKFSISNNKYNALI</sequence>
<keyword evidence="2" id="KW-1185">Reference proteome</keyword>
<evidence type="ECO:0008006" key="3">
    <source>
        <dbReference type="Google" id="ProtNLM"/>
    </source>
</evidence>
<dbReference type="PATRIC" id="fig|1173020.3.peg.7298"/>
<dbReference type="Proteomes" id="UP000010366">
    <property type="component" value="Plasmid pCHA6605.01"/>
</dbReference>
<protein>
    <recommendedName>
        <fullName evidence="3">ATP-binding protein</fullName>
    </recommendedName>
</protein>
<dbReference type="KEGG" id="cmp:Cha6605_6373"/>
<accession>K9UQX1</accession>
<dbReference type="EMBL" id="CP003601">
    <property type="protein sequence ID" value="AFY97195.1"/>
    <property type="molecule type" value="Genomic_DNA"/>
</dbReference>
<geneLocation type="plasmid" evidence="1 2">
    <name>pCHA6605.01</name>
</geneLocation>
<dbReference type="HOGENOM" id="CLU_003627_0_0_3"/>
<dbReference type="eggNOG" id="COG5635">
    <property type="taxonomic scope" value="Bacteria"/>
</dbReference>
<dbReference type="OrthoDB" id="9757917at2"/>